<dbReference type="EMBL" id="QRPV01000001">
    <property type="protein sequence ID" value="RHM47451.1"/>
    <property type="molecule type" value="Genomic_DNA"/>
</dbReference>
<protein>
    <submittedName>
        <fullName evidence="1">Uncharacterized protein</fullName>
    </submittedName>
</protein>
<organism evidence="1 3">
    <name type="scientific">Butyricimonas virosa</name>
    <dbReference type="NCBI Taxonomy" id="544645"/>
    <lineage>
        <taxon>Bacteria</taxon>
        <taxon>Pseudomonadati</taxon>
        <taxon>Bacteroidota</taxon>
        <taxon>Bacteroidia</taxon>
        <taxon>Bacteroidales</taxon>
        <taxon>Odoribacteraceae</taxon>
        <taxon>Butyricimonas</taxon>
    </lineage>
</organism>
<accession>A0A412X5X5</accession>
<evidence type="ECO:0000313" key="1">
    <source>
        <dbReference type="EMBL" id="RGV36327.1"/>
    </source>
</evidence>
<evidence type="ECO:0000313" key="3">
    <source>
        <dbReference type="Proteomes" id="UP000283589"/>
    </source>
</evidence>
<sequence length="202" mass="24717">MNLFPKANQLQPYKALHREIIVYFPKKHYTCNYKTIYITANQQQYDMKNKKRLKMLLFSLAILFTGCDYWCQDEYHVINNTDDTLQIIVNYDTLRLYGSWQTGENMDSRLNDTTHVVYPHSQIVLEEGAELCSKYYKPDDYRFEENDLQFWGKWIQHIYANTTLVEFTYWKPEKWTFKSKRRLRKYELTFDKHEQRAWNKLN</sequence>
<proteinExistence type="predicted"/>
<dbReference type="AlphaFoldDB" id="A0A412X5X5"/>
<dbReference type="Proteomes" id="UP000283589">
    <property type="component" value="Unassembled WGS sequence"/>
</dbReference>
<comment type="caution">
    <text evidence="1">The sequence shown here is derived from an EMBL/GenBank/DDBJ whole genome shotgun (WGS) entry which is preliminary data.</text>
</comment>
<dbReference type="Proteomes" id="UP000286038">
    <property type="component" value="Unassembled WGS sequence"/>
</dbReference>
<name>A0A412X5X5_9BACT</name>
<evidence type="ECO:0000313" key="2">
    <source>
        <dbReference type="EMBL" id="RHM47451.1"/>
    </source>
</evidence>
<evidence type="ECO:0000313" key="4">
    <source>
        <dbReference type="Proteomes" id="UP000286038"/>
    </source>
</evidence>
<dbReference type="EMBL" id="QRZA01000002">
    <property type="protein sequence ID" value="RGV36327.1"/>
    <property type="molecule type" value="Genomic_DNA"/>
</dbReference>
<reference evidence="3 4" key="1">
    <citation type="submission" date="2018-08" db="EMBL/GenBank/DDBJ databases">
        <title>A genome reference for cultivated species of the human gut microbiota.</title>
        <authorList>
            <person name="Zou Y."/>
            <person name="Xue W."/>
            <person name="Luo G."/>
        </authorList>
    </citation>
    <scope>NUCLEOTIDE SEQUENCE [LARGE SCALE GENOMIC DNA]</scope>
    <source>
        <strain evidence="1 3">AF14-49</strain>
        <strain evidence="2 4">AF34-33</strain>
    </source>
</reference>
<dbReference type="STRING" id="1121130.GCA_000519105_00158"/>
<gene>
    <name evidence="1" type="ORF">DWW18_02630</name>
    <name evidence="2" type="ORF">DWZ68_00290</name>
</gene>